<evidence type="ECO:0000256" key="1">
    <source>
        <dbReference type="ARBA" id="ARBA00009437"/>
    </source>
</evidence>
<accession>A0ABV7FTU4</accession>
<evidence type="ECO:0000259" key="5">
    <source>
        <dbReference type="PROSITE" id="PS50931"/>
    </source>
</evidence>
<sequence>MDIKSLKLFQHLANSLHYSKTAQAMFVSPPTLSRVITRLEEELNASLFVRNNRKVKLTKAGESLLKFTDDMLSEYALLRQTLDKKEDVLTGELSLFCSVTASQSYLPAMLDRLRAQYPQVEIKLDTGDHALAVEKVASRQVDLSIAIHTPDFPSNVYFQQIDTVPLTLIVPKQMPIDRLTNIRWQNTKVIMPAIGPSKRIVHHWFAEQNIRPNVYAQVSGNEAIVSMVSLGLGVGFVPRIVLENSAVRHKVKSLSVEGIEEYRLGLCYLRERKGEALIGSMSQLFAN</sequence>
<dbReference type="PANTHER" id="PTHR30126">
    <property type="entry name" value="HTH-TYPE TRANSCRIPTIONAL REGULATOR"/>
    <property type="match status" value="1"/>
</dbReference>
<dbReference type="Pfam" id="PF00126">
    <property type="entry name" value="HTH_1"/>
    <property type="match status" value="1"/>
</dbReference>
<keyword evidence="3" id="KW-0238">DNA-binding</keyword>
<dbReference type="PROSITE" id="PS50931">
    <property type="entry name" value="HTH_LYSR"/>
    <property type="match status" value="1"/>
</dbReference>
<dbReference type="Gene3D" id="1.10.10.10">
    <property type="entry name" value="Winged helix-like DNA-binding domain superfamily/Winged helix DNA-binding domain"/>
    <property type="match status" value="1"/>
</dbReference>
<dbReference type="EMBL" id="JBHRSW010000029">
    <property type="protein sequence ID" value="MFC3122570.1"/>
    <property type="molecule type" value="Genomic_DNA"/>
</dbReference>
<dbReference type="InterPro" id="IPR000847">
    <property type="entry name" value="LysR_HTH_N"/>
</dbReference>
<evidence type="ECO:0000256" key="3">
    <source>
        <dbReference type="ARBA" id="ARBA00023125"/>
    </source>
</evidence>
<dbReference type="Gene3D" id="3.40.190.10">
    <property type="entry name" value="Periplasmic binding protein-like II"/>
    <property type="match status" value="2"/>
</dbReference>
<keyword evidence="4" id="KW-0804">Transcription</keyword>
<reference evidence="7" key="1">
    <citation type="journal article" date="2019" name="Int. J. Syst. Evol. Microbiol.">
        <title>The Global Catalogue of Microorganisms (GCM) 10K type strain sequencing project: providing services to taxonomists for standard genome sequencing and annotation.</title>
        <authorList>
            <consortium name="The Broad Institute Genomics Platform"/>
            <consortium name="The Broad Institute Genome Sequencing Center for Infectious Disease"/>
            <person name="Wu L."/>
            <person name="Ma J."/>
        </authorList>
    </citation>
    <scope>NUCLEOTIDE SEQUENCE [LARGE SCALE GENOMIC DNA]</scope>
    <source>
        <strain evidence="7">KCTC 52473</strain>
    </source>
</reference>
<comment type="similarity">
    <text evidence="1">Belongs to the LysR transcriptional regulatory family.</text>
</comment>
<evidence type="ECO:0000313" key="6">
    <source>
        <dbReference type="EMBL" id="MFC3122570.1"/>
    </source>
</evidence>
<dbReference type="InterPro" id="IPR036390">
    <property type="entry name" value="WH_DNA-bd_sf"/>
</dbReference>
<dbReference type="InterPro" id="IPR005119">
    <property type="entry name" value="LysR_subst-bd"/>
</dbReference>
<dbReference type="Pfam" id="PF03466">
    <property type="entry name" value="LysR_substrate"/>
    <property type="match status" value="1"/>
</dbReference>
<dbReference type="SUPFAM" id="SSF46785">
    <property type="entry name" value="Winged helix' DNA-binding domain"/>
    <property type="match status" value="1"/>
</dbReference>
<gene>
    <name evidence="6" type="primary">ilvY</name>
    <name evidence="6" type="ORF">ACFOHL_13175</name>
</gene>
<dbReference type="RefSeq" id="WP_376920699.1">
    <property type="nucleotide sequence ID" value="NZ_JBHRSW010000029.1"/>
</dbReference>
<dbReference type="NCBIfam" id="NF008722">
    <property type="entry name" value="PRK11716.1"/>
    <property type="match status" value="1"/>
</dbReference>
<dbReference type="PANTHER" id="PTHR30126:SF81">
    <property type="entry name" value="HTH-TYPE TRANSCRIPTIONAL REGULATOR ILVY"/>
    <property type="match status" value="1"/>
</dbReference>
<organism evidence="6 7">
    <name type="scientific">Agaribacter flavus</name>
    <dbReference type="NCBI Taxonomy" id="1902781"/>
    <lineage>
        <taxon>Bacteria</taxon>
        <taxon>Pseudomonadati</taxon>
        <taxon>Pseudomonadota</taxon>
        <taxon>Gammaproteobacteria</taxon>
        <taxon>Alteromonadales</taxon>
        <taxon>Alteromonadaceae</taxon>
        <taxon>Agaribacter</taxon>
    </lineage>
</organism>
<dbReference type="SUPFAM" id="SSF53850">
    <property type="entry name" value="Periplasmic binding protein-like II"/>
    <property type="match status" value="1"/>
</dbReference>
<comment type="caution">
    <text evidence="6">The sequence shown here is derived from an EMBL/GenBank/DDBJ whole genome shotgun (WGS) entry which is preliminary data.</text>
</comment>
<keyword evidence="7" id="KW-1185">Reference proteome</keyword>
<evidence type="ECO:0000256" key="4">
    <source>
        <dbReference type="ARBA" id="ARBA00023163"/>
    </source>
</evidence>
<dbReference type="InterPro" id="IPR036388">
    <property type="entry name" value="WH-like_DNA-bd_sf"/>
</dbReference>
<proteinExistence type="inferred from homology"/>
<feature type="domain" description="HTH lysR-type" evidence="5">
    <location>
        <begin position="1"/>
        <end position="58"/>
    </location>
</feature>
<dbReference type="Proteomes" id="UP001595478">
    <property type="component" value="Unassembled WGS sequence"/>
</dbReference>
<protein>
    <submittedName>
        <fullName evidence="6">HTH-type transcriptional activator IlvY</fullName>
    </submittedName>
</protein>
<name>A0ABV7FTU4_9ALTE</name>
<evidence type="ECO:0000313" key="7">
    <source>
        <dbReference type="Proteomes" id="UP001595478"/>
    </source>
</evidence>
<keyword evidence="2" id="KW-0805">Transcription regulation</keyword>
<evidence type="ECO:0000256" key="2">
    <source>
        <dbReference type="ARBA" id="ARBA00023015"/>
    </source>
</evidence>